<evidence type="ECO:0000259" key="1">
    <source>
        <dbReference type="Pfam" id="PF05685"/>
    </source>
</evidence>
<name>A0ABV7Z669_9DEIO</name>
<dbReference type="PANTHER" id="PTHR36558:SF1">
    <property type="entry name" value="RESTRICTION ENDONUCLEASE DOMAIN-CONTAINING PROTEIN-RELATED"/>
    <property type="match status" value="1"/>
</dbReference>
<gene>
    <name evidence="2" type="ORF">ACFOSB_06570</name>
</gene>
<dbReference type="InterPro" id="IPR011335">
    <property type="entry name" value="Restrct_endonuc-II-like"/>
</dbReference>
<dbReference type="GO" id="GO:0004519">
    <property type="term" value="F:endonuclease activity"/>
    <property type="evidence" value="ECO:0007669"/>
    <property type="project" value="UniProtKB-KW"/>
</dbReference>
<sequence>MSDPAFKAMSIEEYLRTEEDSPVKREYVGGFVYPVNNSDSPVAQAGSSKPHAEIILNVVGHVRPAARRLGCRVYASEIKLRIEGRRSYYYPDVMVACGPDSGDDTSETTPCLLVEVLSRGTAHTDRNAKYGVYTSLPSLQTYLIVDQYERHVYAYHREGEEWTLTEYDGHGSIPLPCLDVALTLDDMYDGVLED</sequence>
<dbReference type="Gene3D" id="3.90.1570.10">
    <property type="entry name" value="tt1808, chain A"/>
    <property type="match status" value="1"/>
</dbReference>
<proteinExistence type="predicted"/>
<evidence type="ECO:0000313" key="2">
    <source>
        <dbReference type="EMBL" id="MFC3832519.1"/>
    </source>
</evidence>
<comment type="caution">
    <text evidence="2">The sequence shown here is derived from an EMBL/GenBank/DDBJ whole genome shotgun (WGS) entry which is preliminary data.</text>
</comment>
<keyword evidence="2" id="KW-0378">Hydrolase</keyword>
<keyword evidence="2" id="KW-0255">Endonuclease</keyword>
<dbReference type="SUPFAM" id="SSF52980">
    <property type="entry name" value="Restriction endonuclease-like"/>
    <property type="match status" value="1"/>
</dbReference>
<feature type="domain" description="Putative restriction endonuclease" evidence="1">
    <location>
        <begin position="12"/>
        <end position="181"/>
    </location>
</feature>
<dbReference type="Proteomes" id="UP001595803">
    <property type="component" value="Unassembled WGS sequence"/>
</dbReference>
<dbReference type="RefSeq" id="WP_322474107.1">
    <property type="nucleotide sequence ID" value="NZ_JBHRZG010000006.1"/>
</dbReference>
<dbReference type="PANTHER" id="PTHR36558">
    <property type="entry name" value="GLR1098 PROTEIN"/>
    <property type="match status" value="1"/>
</dbReference>
<dbReference type="Pfam" id="PF05685">
    <property type="entry name" value="Uma2"/>
    <property type="match status" value="1"/>
</dbReference>
<dbReference type="InterPro" id="IPR012296">
    <property type="entry name" value="Nuclease_put_TT1808"/>
</dbReference>
<evidence type="ECO:0000313" key="3">
    <source>
        <dbReference type="Proteomes" id="UP001595803"/>
    </source>
</evidence>
<dbReference type="EMBL" id="JBHRZG010000006">
    <property type="protein sequence ID" value="MFC3832519.1"/>
    <property type="molecule type" value="Genomic_DNA"/>
</dbReference>
<organism evidence="2 3">
    <name type="scientific">Deinococcus rufus</name>
    <dbReference type="NCBI Taxonomy" id="2136097"/>
    <lineage>
        <taxon>Bacteria</taxon>
        <taxon>Thermotogati</taxon>
        <taxon>Deinococcota</taxon>
        <taxon>Deinococci</taxon>
        <taxon>Deinococcales</taxon>
        <taxon>Deinococcaceae</taxon>
        <taxon>Deinococcus</taxon>
    </lineage>
</organism>
<accession>A0ABV7Z669</accession>
<keyword evidence="2" id="KW-0540">Nuclease</keyword>
<dbReference type="CDD" id="cd06260">
    <property type="entry name" value="DUF820-like"/>
    <property type="match status" value="1"/>
</dbReference>
<reference evidence="3" key="1">
    <citation type="journal article" date="2019" name="Int. J. Syst. Evol. Microbiol.">
        <title>The Global Catalogue of Microorganisms (GCM) 10K type strain sequencing project: providing services to taxonomists for standard genome sequencing and annotation.</title>
        <authorList>
            <consortium name="The Broad Institute Genomics Platform"/>
            <consortium name="The Broad Institute Genome Sequencing Center for Infectious Disease"/>
            <person name="Wu L."/>
            <person name="Ma J."/>
        </authorList>
    </citation>
    <scope>NUCLEOTIDE SEQUENCE [LARGE SCALE GENOMIC DNA]</scope>
    <source>
        <strain evidence="3">CCTCC AB 2017081</strain>
    </source>
</reference>
<protein>
    <submittedName>
        <fullName evidence="2">Uma2 family endonuclease</fullName>
    </submittedName>
</protein>
<dbReference type="InterPro" id="IPR008538">
    <property type="entry name" value="Uma2"/>
</dbReference>
<keyword evidence="3" id="KW-1185">Reference proteome</keyword>